<reference evidence="2 3" key="1">
    <citation type="submission" date="2024-03" db="EMBL/GenBank/DDBJ databases">
        <title>Human intestinal bacterial collection.</title>
        <authorList>
            <person name="Pauvert C."/>
            <person name="Hitch T.C.A."/>
            <person name="Clavel T."/>
        </authorList>
    </citation>
    <scope>NUCLEOTIDE SEQUENCE [LARGE SCALE GENOMIC DNA]</scope>
    <source>
        <strain evidence="2 3">CLA-AP-H34</strain>
    </source>
</reference>
<comment type="caution">
    <text evidence="2">The sequence shown here is derived from an EMBL/GenBank/DDBJ whole genome shotgun (WGS) entry which is preliminary data.</text>
</comment>
<keyword evidence="3" id="KW-1185">Reference proteome</keyword>
<dbReference type="Proteomes" id="UP001440599">
    <property type="component" value="Unassembled WGS sequence"/>
</dbReference>
<dbReference type="EMBL" id="JBBMFT010000001">
    <property type="protein sequence ID" value="MEQ2455455.1"/>
    <property type="molecule type" value="Genomic_DNA"/>
</dbReference>
<dbReference type="InterPro" id="IPR026881">
    <property type="entry name" value="WYL_dom"/>
</dbReference>
<organism evidence="2 3">
    <name type="scientific">Flavonifractor hominis</name>
    <dbReference type="NCBI Taxonomy" id="3133178"/>
    <lineage>
        <taxon>Bacteria</taxon>
        <taxon>Bacillati</taxon>
        <taxon>Bacillota</taxon>
        <taxon>Clostridia</taxon>
        <taxon>Eubacteriales</taxon>
        <taxon>Oscillospiraceae</taxon>
        <taxon>Flavonifractor</taxon>
    </lineage>
</organism>
<dbReference type="Pfam" id="PF13280">
    <property type="entry name" value="WYL"/>
    <property type="match status" value="1"/>
</dbReference>
<dbReference type="PROSITE" id="PS52050">
    <property type="entry name" value="WYL"/>
    <property type="match status" value="1"/>
</dbReference>
<protein>
    <submittedName>
        <fullName evidence="2">WYL domain-containing protein</fullName>
    </submittedName>
</protein>
<evidence type="ECO:0000259" key="1">
    <source>
        <dbReference type="Pfam" id="PF13280"/>
    </source>
</evidence>
<proteinExistence type="predicted"/>
<evidence type="ECO:0000313" key="3">
    <source>
        <dbReference type="Proteomes" id="UP001440599"/>
    </source>
</evidence>
<feature type="domain" description="WYL" evidence="1">
    <location>
        <begin position="140"/>
        <end position="205"/>
    </location>
</feature>
<dbReference type="RefSeq" id="WP_349139144.1">
    <property type="nucleotide sequence ID" value="NZ_JBBMFT010000001.1"/>
</dbReference>
<sequence length="316" mass="36614">MEATGMVFSEIYGSYFQVLSAILAEAVEGRLTGASLTERVREKAFSESTLAIPAALRQKQWPLLDDMMHTVLHHKPTMPVTMLEKRWLKALLSDPRIALFAPDTTGLEDVEPLYSPDVFVYYDRYNDGDPYSDETYIRCFRTLLRAVREGRCLQIGFRSRSGAARRVVCRPYQLEYSAKDDKFRLLAVSEGRLHMLNVARIRTCELLEPYDPAAFSLPRDKEVELTMLLHDERNALERVLLHFSHFEKTTRKLDEQCYEIKLWYDKSDETELLIRVLSFGPMLEVRAPADFLAHLKRRISAQREAFSPKQTTPQKE</sequence>
<accession>A0ABV1EN62</accession>
<name>A0ABV1EN62_9FIRM</name>
<gene>
    <name evidence="2" type="ORF">WMO45_02890</name>
</gene>
<evidence type="ECO:0000313" key="2">
    <source>
        <dbReference type="EMBL" id="MEQ2455455.1"/>
    </source>
</evidence>